<reference evidence="1 2" key="1">
    <citation type="journal article" date="2011" name="J. Bacteriol.">
        <title>Complete genome sequence of the polycyclic aromatic hydrocarbon-degrading bacterium Alteromonas sp. strain SN2.</title>
        <authorList>
            <person name="Jin H.M."/>
            <person name="Jeong H."/>
            <person name="Moon E.J."/>
            <person name="Math R.K."/>
            <person name="Lee K."/>
            <person name="Kim H.J."/>
            <person name="Jeon C.O."/>
            <person name="Oh T.K."/>
            <person name="Kim J.F."/>
        </authorList>
    </citation>
    <scope>NUCLEOTIDE SEQUENCE [LARGE SCALE GENOMIC DNA]</scope>
    <source>
        <strain evidence="2">JCM 17741 / KACC 18427 / KCTC 11700BP / SN2</strain>
    </source>
</reference>
<name>F5Z943_ALTNA</name>
<organism evidence="1 2">
    <name type="scientific">Alteromonas naphthalenivorans</name>
    <dbReference type="NCBI Taxonomy" id="715451"/>
    <lineage>
        <taxon>Bacteria</taxon>
        <taxon>Pseudomonadati</taxon>
        <taxon>Pseudomonadota</taxon>
        <taxon>Gammaproteobacteria</taxon>
        <taxon>Alteromonadales</taxon>
        <taxon>Alteromonadaceae</taxon>
        <taxon>Alteromonas/Salinimonas group</taxon>
        <taxon>Alteromonas</taxon>
    </lineage>
</organism>
<gene>
    <name evidence="1" type="ordered locus">ambt_10310</name>
</gene>
<accession>F5Z943</accession>
<proteinExistence type="predicted"/>
<dbReference type="KEGG" id="alt:ambt_10310"/>
<dbReference type="EMBL" id="CP002339">
    <property type="protein sequence ID" value="AEF03586.1"/>
    <property type="molecule type" value="Genomic_DNA"/>
</dbReference>
<keyword evidence="2" id="KW-1185">Reference proteome</keyword>
<dbReference type="AlphaFoldDB" id="F5Z943"/>
<evidence type="ECO:0000313" key="2">
    <source>
        <dbReference type="Proteomes" id="UP000000683"/>
    </source>
</evidence>
<dbReference type="HOGENOM" id="CLU_3211567_0_0_6"/>
<evidence type="ECO:0000313" key="1">
    <source>
        <dbReference type="EMBL" id="AEF03586.1"/>
    </source>
</evidence>
<sequence length="44" mass="4783">MKVFNLIPAQGNTVGVSLVLLAEQKFKKAQVFDSAIIYGCDVLI</sequence>
<dbReference type="Proteomes" id="UP000000683">
    <property type="component" value="Chromosome"/>
</dbReference>
<protein>
    <submittedName>
        <fullName evidence="1">Uncharacterized protein</fullName>
    </submittedName>
</protein>